<dbReference type="PANTHER" id="PTHR28495:SF1">
    <property type="entry name" value="GENE, 17266-RELATED"/>
    <property type="match status" value="1"/>
</dbReference>
<dbReference type="EMBL" id="JBJJXI010000060">
    <property type="protein sequence ID" value="KAL3397894.1"/>
    <property type="molecule type" value="Genomic_DNA"/>
</dbReference>
<protein>
    <recommendedName>
        <fullName evidence="2">DUF4708 domain-containing protein</fullName>
    </recommendedName>
</protein>
<gene>
    <name evidence="3" type="ORF">TKK_008133</name>
</gene>
<feature type="compositionally biased region" description="Low complexity" evidence="1">
    <location>
        <begin position="523"/>
        <end position="535"/>
    </location>
</feature>
<organism evidence="3 4">
    <name type="scientific">Trichogramma kaykai</name>
    <dbReference type="NCBI Taxonomy" id="54128"/>
    <lineage>
        <taxon>Eukaryota</taxon>
        <taxon>Metazoa</taxon>
        <taxon>Ecdysozoa</taxon>
        <taxon>Arthropoda</taxon>
        <taxon>Hexapoda</taxon>
        <taxon>Insecta</taxon>
        <taxon>Pterygota</taxon>
        <taxon>Neoptera</taxon>
        <taxon>Endopterygota</taxon>
        <taxon>Hymenoptera</taxon>
        <taxon>Apocrita</taxon>
        <taxon>Proctotrupomorpha</taxon>
        <taxon>Chalcidoidea</taxon>
        <taxon>Trichogrammatidae</taxon>
        <taxon>Trichogramma</taxon>
    </lineage>
</organism>
<keyword evidence="4" id="KW-1185">Reference proteome</keyword>
<dbReference type="PANTHER" id="PTHR28495">
    <property type="entry name" value="HYPOTHETICAL PROTEIN LOC100359752"/>
    <property type="match status" value="1"/>
</dbReference>
<evidence type="ECO:0000256" key="1">
    <source>
        <dbReference type="SAM" id="MobiDB-lite"/>
    </source>
</evidence>
<dbReference type="Pfam" id="PF15813">
    <property type="entry name" value="DUF4708"/>
    <property type="match status" value="1"/>
</dbReference>
<dbReference type="InterPro" id="IPR031643">
    <property type="entry name" value="DUF4708"/>
</dbReference>
<dbReference type="AlphaFoldDB" id="A0ABD2WYG0"/>
<accession>A0ABD2WYG0</accession>
<evidence type="ECO:0000259" key="2">
    <source>
        <dbReference type="Pfam" id="PF15813"/>
    </source>
</evidence>
<name>A0ABD2WYG0_9HYME</name>
<feature type="domain" description="DUF4708" evidence="2">
    <location>
        <begin position="9"/>
        <end position="280"/>
    </location>
</feature>
<reference evidence="3 4" key="1">
    <citation type="journal article" date="2024" name="bioRxiv">
        <title>A reference genome for Trichogramma kaykai: A tiny desert-dwelling parasitoid wasp with competing sex-ratio distorters.</title>
        <authorList>
            <person name="Culotta J."/>
            <person name="Lindsey A.R."/>
        </authorList>
    </citation>
    <scope>NUCLEOTIDE SEQUENCE [LARGE SCALE GENOMIC DNA]</scope>
    <source>
        <strain evidence="3 4">KSX58</strain>
    </source>
</reference>
<feature type="region of interest" description="Disordered" evidence="1">
    <location>
        <begin position="379"/>
        <end position="398"/>
    </location>
</feature>
<proteinExistence type="predicted"/>
<comment type="caution">
    <text evidence="3">The sequence shown here is derived from an EMBL/GenBank/DDBJ whole genome shotgun (WGS) entry which is preliminary data.</text>
</comment>
<evidence type="ECO:0000313" key="3">
    <source>
        <dbReference type="EMBL" id="KAL3397894.1"/>
    </source>
</evidence>
<evidence type="ECO:0000313" key="4">
    <source>
        <dbReference type="Proteomes" id="UP001627154"/>
    </source>
</evidence>
<feature type="region of interest" description="Disordered" evidence="1">
    <location>
        <begin position="520"/>
        <end position="571"/>
    </location>
</feature>
<dbReference type="Proteomes" id="UP001627154">
    <property type="component" value="Unassembled WGS sequence"/>
</dbReference>
<sequence>MALKTEVRLKLPSRENLVCVDCKIDPFNTRDPIVKSVYHYQILTCRLIIHTVRNCIASPSIQKAHNKIYVIVSKQFFNTGRLQKHLHDLRIEFDFSETVDEKIYQTCLKYTFAFKLAPHWNLIARSCYLKGSDFLSLPSGIDAMTWNILFDTDGNSRLELSPTKVNLQLLSLESLPVAQNILENFKSNPNSTIVTIDLSLFNTSDVYVLPKLTRGKLVSVSKTIPSSCPFSTYQDLRRHWKNMYAFRLPKTDKDMLFYEVVFPMSKDQPFTYPEMCILSKLPEYLMCENKDDVSKRFIKDFAESIHSICGEVIKIDNSSRQEKEYSRVITKRVNNYNTKDCYELSSNFFTPTEDKLNNNSLDYLSSIFSFNKTMNNFSSQEPRLTIQSQKKSQKRKKENKFEHFSLLPDFMLSHSGENNEKLLMLNNSLSEKKIPSFNQEIISYYDLPNKNANNSDDDDSDTNQNMFNDNKSVAIESFINEYKQITENFKKNVDPKTIRSLENVSLDWKNLRKIRNQYKQQYSNSKISNSKISNSRNQPPQVPDIRVKNKLSITKQKCSKSNKNKTQDEDDFLNLNRFNRSNSVQDDFKTISMNMSPPTSEVVLNLEKRDEKMNYFKNSSTQKILSISNNDIVLNDKDSKNVLESKTYGSQKKLVFPMNFQKTNGFENHDLKKSILSNVKDTQEPKLQAIEQDLNSCKEHWQIMKNRTVQETNDEKSQFSQNKKCTNLSHNTDSLQYNIVKEINEELFCSEDINQNEHESLKVDCNTKNNCSFENILSQSSNESESGKYENYKQHYTEALTFDPAHNYND</sequence>